<dbReference type="GO" id="GO:0016020">
    <property type="term" value="C:membrane"/>
    <property type="evidence" value="ECO:0007669"/>
    <property type="project" value="TreeGrafter"/>
</dbReference>
<dbReference type="EC" id="3.2.1.52" evidence="3"/>
<comment type="similarity">
    <text evidence="2">Belongs to the glycosyl hydrolase 20 family.</text>
</comment>
<evidence type="ECO:0000256" key="5">
    <source>
        <dbReference type="ARBA" id="ARBA00023295"/>
    </source>
</evidence>
<keyword evidence="9" id="KW-1185">Reference proteome</keyword>
<dbReference type="InterPro" id="IPR029018">
    <property type="entry name" value="Hex-like_dom2"/>
</dbReference>
<dbReference type="RefSeq" id="WP_210760348.1">
    <property type="nucleotide sequence ID" value="NZ_CP060139.1"/>
</dbReference>
<dbReference type="SUPFAM" id="SSF49785">
    <property type="entry name" value="Galactose-binding domain-like"/>
    <property type="match status" value="1"/>
</dbReference>
<dbReference type="EMBL" id="CP060139">
    <property type="protein sequence ID" value="QNR25823.1"/>
    <property type="molecule type" value="Genomic_DNA"/>
</dbReference>
<dbReference type="Gene3D" id="3.30.379.10">
    <property type="entry name" value="Chitobiase/beta-hexosaminidase domain 2-like"/>
    <property type="match status" value="1"/>
</dbReference>
<dbReference type="GO" id="GO:0005975">
    <property type="term" value="P:carbohydrate metabolic process"/>
    <property type="evidence" value="ECO:0007669"/>
    <property type="project" value="InterPro"/>
</dbReference>
<dbReference type="Proteomes" id="UP000516305">
    <property type="component" value="Chromosome"/>
</dbReference>
<feature type="active site" description="Proton donor" evidence="6">
    <location>
        <position position="328"/>
    </location>
</feature>
<evidence type="ECO:0000256" key="2">
    <source>
        <dbReference type="ARBA" id="ARBA00006285"/>
    </source>
</evidence>
<dbReference type="InterPro" id="IPR008979">
    <property type="entry name" value="Galactose-bd-like_sf"/>
</dbReference>
<evidence type="ECO:0000256" key="6">
    <source>
        <dbReference type="PIRSR" id="PIRSR625705-1"/>
    </source>
</evidence>
<dbReference type="Pfam" id="PF02838">
    <property type="entry name" value="Glyco_hydro_20b"/>
    <property type="match status" value="1"/>
</dbReference>
<dbReference type="InterPro" id="IPR000421">
    <property type="entry name" value="FA58C"/>
</dbReference>
<dbReference type="SUPFAM" id="SSF55545">
    <property type="entry name" value="beta-N-acetylhexosaminidase-like domain"/>
    <property type="match status" value="1"/>
</dbReference>
<dbReference type="InterPro" id="IPR025705">
    <property type="entry name" value="Beta_hexosaminidase_sua/sub"/>
</dbReference>
<comment type="catalytic activity">
    <reaction evidence="1">
        <text>Hydrolysis of terminal non-reducing N-acetyl-D-hexosamine residues in N-acetyl-beta-D-hexosaminides.</text>
        <dbReference type="EC" id="3.2.1.52"/>
    </reaction>
</comment>
<keyword evidence="4 8" id="KW-0378">Hydrolase</keyword>
<feature type="domain" description="F5/8 type C" evidence="7">
    <location>
        <begin position="629"/>
        <end position="740"/>
    </location>
</feature>
<protein>
    <recommendedName>
        <fullName evidence="3">beta-N-acetylhexosaminidase</fullName>
        <ecNumber evidence="3">3.2.1.52</ecNumber>
    </recommendedName>
</protein>
<evidence type="ECO:0000256" key="1">
    <source>
        <dbReference type="ARBA" id="ARBA00001231"/>
    </source>
</evidence>
<dbReference type="GO" id="GO:0004563">
    <property type="term" value="F:beta-N-acetylhexosaminidase activity"/>
    <property type="evidence" value="ECO:0007669"/>
    <property type="project" value="UniProtKB-EC"/>
</dbReference>
<dbReference type="Pfam" id="PF00754">
    <property type="entry name" value="F5_F8_type_C"/>
    <property type="match status" value="1"/>
</dbReference>
<evidence type="ECO:0000256" key="3">
    <source>
        <dbReference type="ARBA" id="ARBA00012663"/>
    </source>
</evidence>
<dbReference type="PRINTS" id="PR00738">
    <property type="entry name" value="GLHYDRLASE20"/>
</dbReference>
<dbReference type="InterPro" id="IPR015882">
    <property type="entry name" value="HEX_bac_N"/>
</dbReference>
<evidence type="ECO:0000313" key="8">
    <source>
        <dbReference type="EMBL" id="QNR25823.1"/>
    </source>
</evidence>
<dbReference type="InterPro" id="IPR015883">
    <property type="entry name" value="Glyco_hydro_20_cat"/>
</dbReference>
<organism evidence="8 9">
    <name type="scientific">Croceimicrobium hydrocarbonivorans</name>
    <dbReference type="NCBI Taxonomy" id="2761580"/>
    <lineage>
        <taxon>Bacteria</taxon>
        <taxon>Pseudomonadati</taxon>
        <taxon>Bacteroidota</taxon>
        <taxon>Flavobacteriia</taxon>
        <taxon>Flavobacteriales</taxon>
        <taxon>Owenweeksiaceae</taxon>
        <taxon>Croceimicrobium</taxon>
    </lineage>
</organism>
<dbReference type="GO" id="GO:0030203">
    <property type="term" value="P:glycosaminoglycan metabolic process"/>
    <property type="evidence" value="ECO:0007669"/>
    <property type="project" value="TreeGrafter"/>
</dbReference>
<evidence type="ECO:0000259" key="7">
    <source>
        <dbReference type="PROSITE" id="PS50022"/>
    </source>
</evidence>
<dbReference type="Pfam" id="PF00728">
    <property type="entry name" value="Glyco_hydro_20"/>
    <property type="match status" value="1"/>
</dbReference>
<keyword evidence="5" id="KW-0326">Glycosidase</keyword>
<dbReference type="PANTHER" id="PTHR22600">
    <property type="entry name" value="BETA-HEXOSAMINIDASE"/>
    <property type="match status" value="1"/>
</dbReference>
<dbReference type="PANTHER" id="PTHR22600:SF57">
    <property type="entry name" value="BETA-N-ACETYLHEXOSAMINIDASE"/>
    <property type="match status" value="1"/>
</dbReference>
<evidence type="ECO:0000256" key="4">
    <source>
        <dbReference type="ARBA" id="ARBA00022801"/>
    </source>
</evidence>
<dbReference type="SUPFAM" id="SSF51445">
    <property type="entry name" value="(Trans)glycosidases"/>
    <property type="match status" value="1"/>
</dbReference>
<dbReference type="PROSITE" id="PS51257">
    <property type="entry name" value="PROKAR_LIPOPROTEIN"/>
    <property type="match status" value="1"/>
</dbReference>
<dbReference type="CDD" id="cd06563">
    <property type="entry name" value="GH20_chitobiase-like"/>
    <property type="match status" value="1"/>
</dbReference>
<evidence type="ECO:0000313" key="9">
    <source>
        <dbReference type="Proteomes" id="UP000516305"/>
    </source>
</evidence>
<dbReference type="Gene3D" id="3.20.20.80">
    <property type="entry name" value="Glycosidases"/>
    <property type="match status" value="1"/>
</dbReference>
<reference evidence="8 9" key="1">
    <citation type="submission" date="2020-08" db="EMBL/GenBank/DDBJ databases">
        <title>Croceimicrobium hydrocarbonivorans gen. nov., sp. nov., a novel marine bacterium isolated from a bacterial consortium that degrades polyethylene terephthalate.</title>
        <authorList>
            <person name="Liu R."/>
        </authorList>
    </citation>
    <scope>NUCLEOTIDE SEQUENCE [LARGE SCALE GENOMIC DNA]</scope>
    <source>
        <strain evidence="8 9">A20-9</strain>
    </source>
</reference>
<dbReference type="Gene3D" id="2.60.120.260">
    <property type="entry name" value="Galactose-binding domain-like"/>
    <property type="match status" value="1"/>
</dbReference>
<dbReference type="AlphaFoldDB" id="A0A7H0VJC5"/>
<gene>
    <name evidence="8" type="ORF">H4K34_08255</name>
</gene>
<dbReference type="PROSITE" id="PS50022">
    <property type="entry name" value="FA58C_3"/>
    <property type="match status" value="1"/>
</dbReference>
<name>A0A7H0VJC5_9FLAO</name>
<proteinExistence type="inferred from homology"/>
<accession>A0A7H0VJC5</accession>
<sequence>MKKAFLLILAIAFAACSDEDAVPEYRADADQYLIPKVQHFESRSGAAFIWKAKTRIQADSNCLAEAQYLQDLIKQHSTFEPEIHASKGEVQLVISDEMEGPEEAYTLEIEAAKIVLKGKTKAGLMRAIQSLRQLMVDAFHDADKREAWALPTLYIADAPRFKHRGLLLDVCRHYFDKDVVKKYIDLLALYKMNVLHLHLTEDQGWRFESEAFPKLHQEAAYRREEDGSRYGGYFSKQDLRELVAFAEARHITIIPELELPGHSQAALSAYPQFSCLGADANIEVANDWGVFKEIYCAGNDSSFLFLESILEELMEIFPSEYIHIGGDEAPKFRWEHCAKCQKRMADEGLANEHELQSYFIKRIESYLNSKGRKLIGWDEILEGGLSPNATVQSWRGMEGGIAAARSQHQAIMSPTSHCYLDYGLHQIDLKKVYSFDPIPAELSEQEQKFIIGGECNMWTEHVPNEANLDSKVNPRMQALAEVLWTYPQKRDFRDFFQRMQKHYPMLESLGVAYGPEMIPAEIYADVNFDSAEVFIGSKTNFEAIDQEVYWNEKKGPWGFVLKESGTLKVQALKNEQPYGDTIEQEFEFHKALARKPQYQSEYSQWYTGGGAAALVNGRLGSLNFRDGQWQGFSGQDIELWLDLGELKEINSVSSNFYHYNNAWIFVPRSYKVYASQDGKSWRLIGESQAQIQAKQRGQHIEHLEVKSKTQTRFIKLVVESQGRVPDWHEAAGAEAWLFMDEIIVQ</sequence>
<dbReference type="KEGG" id="chyd:H4K34_08255"/>
<dbReference type="InterPro" id="IPR017853">
    <property type="entry name" value="GH"/>
</dbReference>